<reference evidence="3" key="1">
    <citation type="journal article" date="2019" name="Int. J. Syst. Evol. Microbiol.">
        <title>The Global Catalogue of Microorganisms (GCM) 10K type strain sequencing project: providing services to taxonomists for standard genome sequencing and annotation.</title>
        <authorList>
            <consortium name="The Broad Institute Genomics Platform"/>
            <consortium name="The Broad Institute Genome Sequencing Center for Infectious Disease"/>
            <person name="Wu L."/>
            <person name="Ma J."/>
        </authorList>
    </citation>
    <scope>NUCLEOTIDE SEQUENCE [LARGE SCALE GENOMIC DNA]</scope>
    <source>
        <strain evidence="3">CCM 8934</strain>
    </source>
</reference>
<organism evidence="2 3">
    <name type="scientific">Lactiplantibacillus daoliensis</name>
    <dbReference type="NCBI Taxonomy" id="2559916"/>
    <lineage>
        <taxon>Bacteria</taxon>
        <taxon>Bacillati</taxon>
        <taxon>Bacillota</taxon>
        <taxon>Bacilli</taxon>
        <taxon>Lactobacillales</taxon>
        <taxon>Lactobacillaceae</taxon>
        <taxon>Lactiplantibacillus</taxon>
    </lineage>
</organism>
<dbReference type="InterPro" id="IPR053140">
    <property type="entry name" value="GDSL_Rv0518-like"/>
</dbReference>
<dbReference type="PANTHER" id="PTHR43784:SF2">
    <property type="entry name" value="GDSL-LIKE LIPASE_ACYLHYDROLASE, PUTATIVE (AFU_ORTHOLOGUE AFUA_2G00820)-RELATED"/>
    <property type="match status" value="1"/>
</dbReference>
<dbReference type="SUPFAM" id="SSF52266">
    <property type="entry name" value="SGNH hydrolase"/>
    <property type="match status" value="1"/>
</dbReference>
<feature type="domain" description="SGNH hydrolase-type esterase" evidence="1">
    <location>
        <begin position="151"/>
        <end position="338"/>
    </location>
</feature>
<keyword evidence="3" id="KW-1185">Reference proteome</keyword>
<dbReference type="Gene3D" id="3.40.50.1110">
    <property type="entry name" value="SGNH hydrolase"/>
    <property type="match status" value="1"/>
</dbReference>
<dbReference type="Proteomes" id="UP001596227">
    <property type="component" value="Unassembled WGS sequence"/>
</dbReference>
<evidence type="ECO:0000259" key="1">
    <source>
        <dbReference type="Pfam" id="PF13472"/>
    </source>
</evidence>
<dbReference type="InterPro" id="IPR013830">
    <property type="entry name" value="SGNH_hydro"/>
</dbReference>
<sequence>MSTIMAWRQMVANFPNLKGLNAQHYQSVQICQPLSATRLRIWLTNDYGDAPLPIKSLVVTGQKTVSVTVSGQTSFQIPAQSRFWSDWLELPVTAGEWLQFETTSSCDSPQTLAQSLDETIVRVTSASRPYFFGLAAIEVEREDSAQSLLMFGDSLTNQGYYSAAFSRRLLTSQPDQWGITNGGISGNRLLRPGHSTSEWSPSFGAAGLDRLPRLLTEQPVNWLIFMEGLNDLLHPGNGSPITELPRAAELIAGLKQVQQLAQTQHCRLTLMTITPFKGGLNGGAPAWNPTKEQIRQTVNRYLRSLPLTVDLAQFVATADQRLVPDFDCGDHIHFSAAGGELVGRFLTEQLQLDQ</sequence>
<proteinExistence type="predicted"/>
<dbReference type="InterPro" id="IPR036514">
    <property type="entry name" value="SGNH_hydro_sf"/>
</dbReference>
<protein>
    <submittedName>
        <fullName evidence="2">GDSL-type esterase/lipase family protein</fullName>
    </submittedName>
</protein>
<evidence type="ECO:0000313" key="2">
    <source>
        <dbReference type="EMBL" id="MFC6293961.1"/>
    </source>
</evidence>
<gene>
    <name evidence="2" type="ORF">ACFQH1_01755</name>
</gene>
<dbReference type="PANTHER" id="PTHR43784">
    <property type="entry name" value="GDSL-LIKE LIPASE/ACYLHYDROLASE, PUTATIVE (AFU_ORTHOLOGUE AFUA_2G00820)-RELATED"/>
    <property type="match status" value="1"/>
</dbReference>
<comment type="caution">
    <text evidence="2">The sequence shown here is derived from an EMBL/GenBank/DDBJ whole genome shotgun (WGS) entry which is preliminary data.</text>
</comment>
<dbReference type="Pfam" id="PF13472">
    <property type="entry name" value="Lipase_GDSL_2"/>
    <property type="match status" value="1"/>
</dbReference>
<name>A0ABW1UD01_9LACO</name>
<accession>A0ABW1UD01</accession>
<evidence type="ECO:0000313" key="3">
    <source>
        <dbReference type="Proteomes" id="UP001596227"/>
    </source>
</evidence>
<dbReference type="RefSeq" id="WP_137607471.1">
    <property type="nucleotide sequence ID" value="NZ_BJDH01000005.1"/>
</dbReference>
<dbReference type="EMBL" id="JBHSSB010000004">
    <property type="protein sequence ID" value="MFC6293961.1"/>
    <property type="molecule type" value="Genomic_DNA"/>
</dbReference>